<feature type="region of interest" description="Disordered" evidence="3">
    <location>
        <begin position="359"/>
        <end position="422"/>
    </location>
</feature>
<name>A0A484BFH5_DRONA</name>
<dbReference type="SUPFAM" id="SSF57903">
    <property type="entry name" value="FYVE/PHD zinc finger"/>
    <property type="match status" value="1"/>
</dbReference>
<dbReference type="InterPro" id="IPR036034">
    <property type="entry name" value="PDZ_sf"/>
</dbReference>
<dbReference type="SMART" id="SM00228">
    <property type="entry name" value="PDZ"/>
    <property type="match status" value="1"/>
</dbReference>
<gene>
    <name evidence="6" type="ORF">AWZ03_006070</name>
</gene>
<feature type="region of interest" description="Disordered" evidence="3">
    <location>
        <begin position="878"/>
        <end position="902"/>
    </location>
</feature>
<dbReference type="CDD" id="cd06714">
    <property type="entry name" value="PDZ_RIM-like"/>
    <property type="match status" value="1"/>
</dbReference>
<dbReference type="SUPFAM" id="SSF50156">
    <property type="entry name" value="PDZ domain-like"/>
    <property type="match status" value="1"/>
</dbReference>
<dbReference type="GO" id="GO:0042734">
    <property type="term" value="C:presynaptic membrane"/>
    <property type="evidence" value="ECO:0007669"/>
    <property type="project" value="TreeGrafter"/>
</dbReference>
<feature type="compositionally biased region" description="Low complexity" evidence="3">
    <location>
        <begin position="84"/>
        <end position="110"/>
    </location>
</feature>
<comment type="caution">
    <text evidence="6">The sequence shown here is derived from an EMBL/GenBank/DDBJ whole genome shotgun (WGS) entry which is preliminary data.</text>
</comment>
<dbReference type="SMART" id="SM00239">
    <property type="entry name" value="C2"/>
    <property type="match status" value="1"/>
</dbReference>
<dbReference type="GO" id="GO:0048167">
    <property type="term" value="P:regulation of synaptic plasticity"/>
    <property type="evidence" value="ECO:0007669"/>
    <property type="project" value="TreeGrafter"/>
</dbReference>
<evidence type="ECO:0000313" key="6">
    <source>
        <dbReference type="EMBL" id="TDG47478.1"/>
    </source>
</evidence>
<evidence type="ECO:0000256" key="2">
    <source>
        <dbReference type="ARBA" id="ARBA00034103"/>
    </source>
</evidence>
<dbReference type="InterPro" id="IPR000008">
    <property type="entry name" value="C2_dom"/>
</dbReference>
<evidence type="ECO:0000256" key="1">
    <source>
        <dbReference type="ARBA" id="ARBA00023018"/>
    </source>
</evidence>
<dbReference type="OrthoDB" id="10059918at2759"/>
<dbReference type="Gene3D" id="3.30.40.10">
    <property type="entry name" value="Zinc/RING finger domain, C3HC4 (zinc finger)"/>
    <property type="match status" value="1"/>
</dbReference>
<feature type="domain" description="C2" evidence="4">
    <location>
        <begin position="659"/>
        <end position="786"/>
    </location>
</feature>
<dbReference type="PANTHER" id="PTHR12157">
    <property type="entry name" value="REGULATING SYNAPTIC MEMBRANE EXOCYTOSIS PROTEIN"/>
    <property type="match status" value="1"/>
</dbReference>
<proteinExistence type="predicted"/>
<comment type="subcellular location">
    <subcellularLocation>
        <location evidence="2">Synapse</location>
    </subcellularLocation>
</comment>
<dbReference type="FunFam" id="2.60.40.150:FF:000202">
    <property type="entry name" value="Uncharacterized protein, isoform B"/>
    <property type="match status" value="1"/>
</dbReference>
<dbReference type="InterPro" id="IPR039032">
    <property type="entry name" value="Rim-like"/>
</dbReference>
<dbReference type="STRING" id="7232.A0A484BFH5"/>
<dbReference type="OMA" id="KMASRIC"/>
<dbReference type="InterPro" id="IPR001478">
    <property type="entry name" value="PDZ"/>
</dbReference>
<evidence type="ECO:0000313" key="7">
    <source>
        <dbReference type="Proteomes" id="UP000295192"/>
    </source>
</evidence>
<dbReference type="FunFam" id="2.30.42.10:FF:000204">
    <property type="entry name" value="Fife, isoform B"/>
    <property type="match status" value="1"/>
</dbReference>
<dbReference type="Pfam" id="PF00595">
    <property type="entry name" value="PDZ"/>
    <property type="match status" value="1"/>
</dbReference>
<dbReference type="GO" id="GO:0048788">
    <property type="term" value="C:cytoskeleton of presynaptic active zone"/>
    <property type="evidence" value="ECO:0007669"/>
    <property type="project" value="TreeGrafter"/>
</dbReference>
<reference evidence="6 7" key="1">
    <citation type="journal article" date="2019" name="J. Hered.">
        <title>An Improved Genome Assembly for Drosophila navojoa, the Basal Species in the mojavensis Cluster.</title>
        <authorList>
            <person name="Vanderlinde T."/>
            <person name="Dupim E.G."/>
            <person name="Nazario-Yepiz N.O."/>
            <person name="Carvalho A.B."/>
        </authorList>
    </citation>
    <scope>NUCLEOTIDE SEQUENCE [LARGE SCALE GENOMIC DNA]</scope>
    <source>
        <strain evidence="6">Navoj_Jal97</strain>
        <tissue evidence="6">Whole organism</tissue>
    </source>
</reference>
<feature type="region of interest" description="Disordered" evidence="3">
    <location>
        <begin position="626"/>
        <end position="649"/>
    </location>
</feature>
<dbReference type="CDD" id="cd04031">
    <property type="entry name" value="C2A_RIM1alpha"/>
    <property type="match status" value="1"/>
</dbReference>
<protein>
    <recommendedName>
        <fullName evidence="8">Regulating synaptic membrane exocytosis protein 1</fullName>
    </recommendedName>
</protein>
<dbReference type="GO" id="GO:0044325">
    <property type="term" value="F:transmembrane transporter binding"/>
    <property type="evidence" value="ECO:0007669"/>
    <property type="project" value="TreeGrafter"/>
</dbReference>
<feature type="region of interest" description="Disordered" evidence="3">
    <location>
        <begin position="943"/>
        <end position="963"/>
    </location>
</feature>
<feature type="region of interest" description="Disordered" evidence="3">
    <location>
        <begin position="210"/>
        <end position="306"/>
    </location>
</feature>
<dbReference type="CDD" id="cd15751">
    <property type="entry name" value="FYVE_BSN_PCLO"/>
    <property type="match status" value="1"/>
</dbReference>
<dbReference type="InterPro" id="IPR035892">
    <property type="entry name" value="C2_domain_sf"/>
</dbReference>
<dbReference type="GO" id="GO:0042391">
    <property type="term" value="P:regulation of membrane potential"/>
    <property type="evidence" value="ECO:0007669"/>
    <property type="project" value="TreeGrafter"/>
</dbReference>
<evidence type="ECO:0000256" key="3">
    <source>
        <dbReference type="SAM" id="MobiDB-lite"/>
    </source>
</evidence>
<dbReference type="Gene3D" id="2.60.40.150">
    <property type="entry name" value="C2 domain"/>
    <property type="match status" value="1"/>
</dbReference>
<dbReference type="Proteomes" id="UP000295192">
    <property type="component" value="Unassembled WGS sequence"/>
</dbReference>
<feature type="domain" description="PDZ" evidence="5">
    <location>
        <begin position="491"/>
        <end position="582"/>
    </location>
</feature>
<evidence type="ECO:0008006" key="8">
    <source>
        <dbReference type="Google" id="ProtNLM"/>
    </source>
</evidence>
<organism evidence="6 7">
    <name type="scientific">Drosophila navojoa</name>
    <name type="common">Fruit fly</name>
    <dbReference type="NCBI Taxonomy" id="7232"/>
    <lineage>
        <taxon>Eukaryota</taxon>
        <taxon>Metazoa</taxon>
        <taxon>Ecdysozoa</taxon>
        <taxon>Arthropoda</taxon>
        <taxon>Hexapoda</taxon>
        <taxon>Insecta</taxon>
        <taxon>Pterygota</taxon>
        <taxon>Neoptera</taxon>
        <taxon>Endopterygota</taxon>
        <taxon>Diptera</taxon>
        <taxon>Brachycera</taxon>
        <taxon>Muscomorpha</taxon>
        <taxon>Ephydroidea</taxon>
        <taxon>Drosophilidae</taxon>
        <taxon>Drosophila</taxon>
    </lineage>
</organism>
<dbReference type="PROSITE" id="PS50106">
    <property type="entry name" value="PDZ"/>
    <property type="match status" value="1"/>
</dbReference>
<feature type="compositionally biased region" description="Polar residues" evidence="3">
    <location>
        <begin position="69"/>
        <end position="83"/>
    </location>
</feature>
<dbReference type="PANTHER" id="PTHR12157:SF24">
    <property type="entry name" value="FIFE, ISOFORM D"/>
    <property type="match status" value="1"/>
</dbReference>
<dbReference type="Pfam" id="PF00168">
    <property type="entry name" value="C2"/>
    <property type="match status" value="1"/>
</dbReference>
<dbReference type="AlphaFoldDB" id="A0A484BFH5"/>
<feature type="compositionally biased region" description="Basic residues" evidence="3">
    <location>
        <begin position="287"/>
        <end position="296"/>
    </location>
</feature>
<feature type="region of interest" description="Disordered" evidence="3">
    <location>
        <begin position="55"/>
        <end position="123"/>
    </location>
</feature>
<evidence type="ECO:0000259" key="5">
    <source>
        <dbReference type="PROSITE" id="PS50106"/>
    </source>
</evidence>
<dbReference type="GO" id="GO:0050806">
    <property type="term" value="P:positive regulation of synaptic transmission"/>
    <property type="evidence" value="ECO:0007669"/>
    <property type="project" value="TreeGrafter"/>
</dbReference>
<feature type="compositionally biased region" description="Low complexity" evidence="3">
    <location>
        <begin position="396"/>
        <end position="407"/>
    </location>
</feature>
<feature type="compositionally biased region" description="Low complexity" evidence="3">
    <location>
        <begin position="626"/>
        <end position="639"/>
    </location>
</feature>
<feature type="region of interest" description="Disordered" evidence="3">
    <location>
        <begin position="19"/>
        <end position="39"/>
    </location>
</feature>
<dbReference type="PROSITE" id="PS50004">
    <property type="entry name" value="C2"/>
    <property type="match status" value="1"/>
</dbReference>
<dbReference type="InterPro" id="IPR011011">
    <property type="entry name" value="Znf_FYVE_PHD"/>
</dbReference>
<keyword evidence="1" id="KW-0770">Synapse</keyword>
<dbReference type="InterPro" id="IPR013083">
    <property type="entry name" value="Znf_RING/FYVE/PHD"/>
</dbReference>
<accession>A0A484BFH5</accession>
<dbReference type="SUPFAM" id="SSF49562">
    <property type="entry name" value="C2 domain (Calcium/lipid-binding domain, CaLB)"/>
    <property type="match status" value="1"/>
</dbReference>
<dbReference type="GO" id="GO:0031267">
    <property type="term" value="F:small GTPase binding"/>
    <property type="evidence" value="ECO:0007669"/>
    <property type="project" value="InterPro"/>
</dbReference>
<feature type="compositionally biased region" description="Basic and acidic residues" evidence="3">
    <location>
        <begin position="946"/>
        <end position="957"/>
    </location>
</feature>
<keyword evidence="7" id="KW-1185">Reference proteome</keyword>
<feature type="compositionally biased region" description="Polar residues" evidence="3">
    <location>
        <begin position="640"/>
        <end position="649"/>
    </location>
</feature>
<dbReference type="Gene3D" id="2.30.42.10">
    <property type="match status" value="1"/>
</dbReference>
<evidence type="ECO:0000259" key="4">
    <source>
        <dbReference type="PROSITE" id="PS50004"/>
    </source>
</evidence>
<dbReference type="GO" id="GO:0048791">
    <property type="term" value="P:calcium ion-regulated exocytosis of neurotransmitter"/>
    <property type="evidence" value="ECO:0007669"/>
    <property type="project" value="TreeGrafter"/>
</dbReference>
<dbReference type="EMBL" id="LSRL02000043">
    <property type="protein sequence ID" value="TDG47478.1"/>
    <property type="molecule type" value="Genomic_DNA"/>
</dbReference>
<sequence>MLPTNVMTFMKKMVATDEQANQGHPHATDSGGGASNTGALNKMKATLSSSLLTVTDKVNKMSPRPSLVPTDTDTSGSYGSLSYQQQQHQQQQQQQQQQEVSSNLNNNNNSTGGGGGGAAAKQEPGRRAGACRVCLKSFKPDDYHKTCFECQQRVCEDCASYSKLDEHEDANMWRCSVCRRKMASRVCIPQDSTDSTLDVPVLEALQRRHSDAKLGSSTQTLAPSNGAALAPPRSPELRRHSDVSPASLKELERQLKGGRSMAPSRSNSPPRGGELEPAFGAPLSRMQSRRGSRVSRQHSYDDDMKAGGVGGSMGGGGPALGMGADAAGLGLPAMPRRKSAYDVFAPGVMQGAAAGATQLQRSPCDGGGGIMPPVQLPGSRRPSFRMPHASEDLQNDDSPSSPDKGSPVLTVDEDRRMRRRGSQLPDIAALQNRGALPAGLQAAIPPPMASFTGPNLEDLEAPRRQTSMDGEAIRIVIHDVDSGPICASKRRIVLRRDPTDKAHRTRGFGMRVVGGKTGADGRLFAYIVWTVPGGPAEKNGLQQGDKILEWNGMSLIDRSFEEVCSIMDRTGDIVELLVEHATDFRMCDLFDENLPPGNSGGQSGPRRSGDGPIGLGLIAVTYTRTTNTNTTTTTTTTNNKEQSQPHNQATEQIAREKMVSGRVQIQVWYHAERSELVVSLMAADDLALRDEAYGHGNLPEAYAKVRILPKCGDGSVQQTEVSRPTQNPIWNATLTFAHVKADSLMDRYIDIQLWDLVPHTESIFLGECNIELQQAFLDDQAIWCRLEDPKGLRGISISKSPSVSPRGSIAGAHCGDVSRLIRRDYNTQRSMSDDVDSIGDGASLLHPDHAWIAGSRRGSSQSETMEVEVYQLGKDFSRSLPGSRRSSFQDAEKNRLEEDAMATPPTSYLVGRRRSSVARRDPDEIMKSLKAVRGELGRTMSLNTEQPKRMGSRREYRLPGSLV</sequence>